<evidence type="ECO:0000256" key="1">
    <source>
        <dbReference type="ARBA" id="ARBA00004429"/>
    </source>
</evidence>
<dbReference type="PANTHER" id="PTHR35011">
    <property type="entry name" value="2,3-DIKETO-L-GULONATE TRAP TRANSPORTER SMALL PERMEASE PROTEIN YIAM"/>
    <property type="match status" value="1"/>
</dbReference>
<feature type="transmembrane region" description="Helical" evidence="9">
    <location>
        <begin position="12"/>
        <end position="41"/>
    </location>
</feature>
<keyword evidence="12" id="KW-1185">Reference proteome</keyword>
<evidence type="ECO:0000256" key="8">
    <source>
        <dbReference type="ARBA" id="ARBA00038436"/>
    </source>
</evidence>
<feature type="transmembrane region" description="Helical" evidence="9">
    <location>
        <begin position="134"/>
        <end position="155"/>
    </location>
</feature>
<keyword evidence="5 9" id="KW-0812">Transmembrane</keyword>
<keyword evidence="6 9" id="KW-1133">Transmembrane helix</keyword>
<evidence type="ECO:0000256" key="5">
    <source>
        <dbReference type="ARBA" id="ARBA00022692"/>
    </source>
</evidence>
<gene>
    <name evidence="11" type="ORF">ACFOUV_07235</name>
</gene>
<dbReference type="EMBL" id="JBHSAO010000004">
    <property type="protein sequence ID" value="MFC4023614.1"/>
    <property type="molecule type" value="Genomic_DNA"/>
</dbReference>
<name>A0ABV8GUR8_9BACI</name>
<feature type="domain" description="Tripartite ATP-independent periplasmic transporters DctQ component" evidence="10">
    <location>
        <begin position="28"/>
        <end position="156"/>
    </location>
</feature>
<keyword evidence="7 9" id="KW-0472">Membrane</keyword>
<evidence type="ECO:0000313" key="11">
    <source>
        <dbReference type="EMBL" id="MFC4023614.1"/>
    </source>
</evidence>
<evidence type="ECO:0000256" key="9">
    <source>
        <dbReference type="SAM" id="Phobius"/>
    </source>
</evidence>
<keyword evidence="3" id="KW-1003">Cell membrane</keyword>
<dbReference type="InterPro" id="IPR007387">
    <property type="entry name" value="TRAP_DctQ"/>
</dbReference>
<comment type="similarity">
    <text evidence="8">Belongs to the TRAP transporter small permease family.</text>
</comment>
<evidence type="ECO:0000259" key="10">
    <source>
        <dbReference type="Pfam" id="PF04290"/>
    </source>
</evidence>
<sequence>MQNLYKKMMAGVTFIIEHVATILFILFFIVVILQVFFRFVLNMPLTWSEEASRYLNLWSVLLGAALAVKYKDHLRVDLIDNLVKKWPYRAQVGFYMFTTVISALVALSFLTGSIKMTIDRWHIPLTMVPISQGVLYLALFVSSLLMLWFFGHQLVRYILDFRKNEGGDVK</sequence>
<keyword evidence="2" id="KW-0813">Transport</keyword>
<evidence type="ECO:0000256" key="3">
    <source>
        <dbReference type="ARBA" id="ARBA00022475"/>
    </source>
</evidence>
<protein>
    <submittedName>
        <fullName evidence="11">TRAP transporter small permease</fullName>
    </submittedName>
</protein>
<evidence type="ECO:0000256" key="2">
    <source>
        <dbReference type="ARBA" id="ARBA00022448"/>
    </source>
</evidence>
<comment type="caution">
    <text evidence="11">The sequence shown here is derived from an EMBL/GenBank/DDBJ whole genome shotgun (WGS) entry which is preliminary data.</text>
</comment>
<dbReference type="RefSeq" id="WP_379496115.1">
    <property type="nucleotide sequence ID" value="NZ_JBHSAO010000004.1"/>
</dbReference>
<organism evidence="11 12">
    <name type="scientific">Oceanobacillus longus</name>
    <dbReference type="NCBI Taxonomy" id="930120"/>
    <lineage>
        <taxon>Bacteria</taxon>
        <taxon>Bacillati</taxon>
        <taxon>Bacillota</taxon>
        <taxon>Bacilli</taxon>
        <taxon>Bacillales</taxon>
        <taxon>Bacillaceae</taxon>
        <taxon>Oceanobacillus</taxon>
    </lineage>
</organism>
<dbReference type="Pfam" id="PF04290">
    <property type="entry name" value="DctQ"/>
    <property type="match status" value="1"/>
</dbReference>
<evidence type="ECO:0000256" key="6">
    <source>
        <dbReference type="ARBA" id="ARBA00022989"/>
    </source>
</evidence>
<evidence type="ECO:0000256" key="4">
    <source>
        <dbReference type="ARBA" id="ARBA00022519"/>
    </source>
</evidence>
<dbReference type="PANTHER" id="PTHR35011:SF11">
    <property type="entry name" value="TRAP TRANSPORTER SMALL PERMEASE PROTEIN"/>
    <property type="match status" value="1"/>
</dbReference>
<reference evidence="12" key="1">
    <citation type="journal article" date="2019" name="Int. J. Syst. Evol. Microbiol.">
        <title>The Global Catalogue of Microorganisms (GCM) 10K type strain sequencing project: providing services to taxonomists for standard genome sequencing and annotation.</title>
        <authorList>
            <consortium name="The Broad Institute Genomics Platform"/>
            <consortium name="The Broad Institute Genome Sequencing Center for Infectious Disease"/>
            <person name="Wu L."/>
            <person name="Ma J."/>
        </authorList>
    </citation>
    <scope>NUCLEOTIDE SEQUENCE [LARGE SCALE GENOMIC DNA]</scope>
    <source>
        <strain evidence="12">IBRC-M 10703</strain>
    </source>
</reference>
<proteinExistence type="inferred from homology"/>
<dbReference type="InterPro" id="IPR055348">
    <property type="entry name" value="DctQ"/>
</dbReference>
<comment type="subcellular location">
    <subcellularLocation>
        <location evidence="1">Cell inner membrane</location>
        <topology evidence="1">Multi-pass membrane protein</topology>
    </subcellularLocation>
</comment>
<evidence type="ECO:0000256" key="7">
    <source>
        <dbReference type="ARBA" id="ARBA00023136"/>
    </source>
</evidence>
<evidence type="ECO:0000313" key="12">
    <source>
        <dbReference type="Proteomes" id="UP001595772"/>
    </source>
</evidence>
<feature type="transmembrane region" description="Helical" evidence="9">
    <location>
        <begin position="92"/>
        <end position="114"/>
    </location>
</feature>
<keyword evidence="4" id="KW-0997">Cell inner membrane</keyword>
<accession>A0ABV8GUR8</accession>
<dbReference type="Proteomes" id="UP001595772">
    <property type="component" value="Unassembled WGS sequence"/>
</dbReference>